<keyword evidence="13" id="KW-0175">Coiled coil</keyword>
<feature type="compositionally biased region" description="Basic and acidic residues" evidence="14">
    <location>
        <begin position="96"/>
        <end position="115"/>
    </location>
</feature>
<evidence type="ECO:0000313" key="17">
    <source>
        <dbReference type="Proteomes" id="UP001195483"/>
    </source>
</evidence>
<feature type="domain" description="YLPM1-like spectrin repeat" evidence="15">
    <location>
        <begin position="240"/>
        <end position="316"/>
    </location>
</feature>
<keyword evidence="17" id="KW-1185">Reference proteome</keyword>
<evidence type="ECO:0000256" key="2">
    <source>
        <dbReference type="ARBA" id="ARBA00022481"/>
    </source>
</evidence>
<feature type="compositionally biased region" description="Low complexity" evidence="14">
    <location>
        <begin position="1307"/>
        <end position="1318"/>
    </location>
</feature>
<feature type="compositionally biased region" description="Pro residues" evidence="14">
    <location>
        <begin position="68"/>
        <end position="80"/>
    </location>
</feature>
<feature type="compositionally biased region" description="Basic and acidic residues" evidence="14">
    <location>
        <begin position="1552"/>
        <end position="1569"/>
    </location>
</feature>
<feature type="compositionally biased region" description="Pro residues" evidence="14">
    <location>
        <begin position="1056"/>
        <end position="1079"/>
    </location>
</feature>
<accession>A0AAE0VT43</accession>
<evidence type="ECO:0000256" key="7">
    <source>
        <dbReference type="ARBA" id="ARBA00023163"/>
    </source>
</evidence>
<feature type="region of interest" description="Disordered" evidence="14">
    <location>
        <begin position="43"/>
        <end position="240"/>
    </location>
</feature>
<feature type="compositionally biased region" description="Polar residues" evidence="14">
    <location>
        <begin position="1319"/>
        <end position="1329"/>
    </location>
</feature>
<comment type="caution">
    <text evidence="16">The sequence shown here is derived from an EMBL/GenBank/DDBJ whole genome shotgun (WGS) entry which is preliminary data.</text>
</comment>
<dbReference type="InterPro" id="IPR026314">
    <property type="entry name" value="YLP_motif_con_p1"/>
</dbReference>
<reference evidence="16" key="2">
    <citation type="journal article" date="2021" name="Genome Biol. Evol.">
        <title>Developing a high-quality reference genome for a parasitic bivalve with doubly uniparental inheritance (Bivalvia: Unionida).</title>
        <authorList>
            <person name="Smith C.H."/>
        </authorList>
    </citation>
    <scope>NUCLEOTIDE SEQUENCE</scope>
    <source>
        <strain evidence="16">CHS0354</strain>
        <tissue evidence="16">Mantle</tissue>
    </source>
</reference>
<feature type="compositionally biased region" description="Polar residues" evidence="14">
    <location>
        <begin position="446"/>
        <end position="457"/>
    </location>
</feature>
<evidence type="ECO:0000256" key="9">
    <source>
        <dbReference type="ARBA" id="ARBA00058677"/>
    </source>
</evidence>
<proteinExistence type="predicted"/>
<organism evidence="16 17">
    <name type="scientific">Potamilus streckersoni</name>
    <dbReference type="NCBI Taxonomy" id="2493646"/>
    <lineage>
        <taxon>Eukaryota</taxon>
        <taxon>Metazoa</taxon>
        <taxon>Spiralia</taxon>
        <taxon>Lophotrochozoa</taxon>
        <taxon>Mollusca</taxon>
        <taxon>Bivalvia</taxon>
        <taxon>Autobranchia</taxon>
        <taxon>Heteroconchia</taxon>
        <taxon>Palaeoheterodonta</taxon>
        <taxon>Unionida</taxon>
        <taxon>Unionoidea</taxon>
        <taxon>Unionidae</taxon>
        <taxon>Ambleminae</taxon>
        <taxon>Lampsilini</taxon>
        <taxon>Potamilus</taxon>
    </lineage>
</organism>
<evidence type="ECO:0000256" key="10">
    <source>
        <dbReference type="ARBA" id="ARBA00065932"/>
    </source>
</evidence>
<sequence>MFPSWQQVPVSVDPQMAQYQQQSGMYQWPGMYSGGWAPQTQTQAGVMMQGQFVPATPPLPGVKEGSQPAPPPHPPDQPPPPKDDKPPLPPDPPPPDESKKEDMKPADPDESKKLQELQQQAQQWQQTQQVWQQQQQQQPSSVQYQQPAAAQLQQQQQPAAAQLQQQQQPAAAQLQQQQQPAVAQWQQPPPGMGWQPPVSQWQQPNTQWQQWQQPTPQWGQYGYLGGPQHGPPPTLSDPSKTMIDIMQEEREFENQYAQWKKQYVEWQEENKNHPNREQFEQYLQQWKMYETQMEDKKADILHRKRETEQAMTNQGHQSSPLGGQGPGFGGQRFEAPRFEGPRGSGPQGSRPLLDTGPRPPVDRSQIPPFEGGPRPPMAGTLGEQPQMVNPHMPPLEGGSRPPMPSLGDQPQTGGPRMPPFEGETRSPQMPSFEGGPRPQIPGLLGEQSQAGGPQTPSFEVGSRPPMPGLGDQPQVGGPRIPPLEGETRPPQMPHFEGGLRPPMPGFLGDQSQAGGPQKPFEGSSRPPMPGLVGDHLQLGGSRVSRFEGGSRPPVPGLLGDQSKVGGSQIPHFEGGSRPPRPGLVGDQTQVGGQRMPHFEGGPRPPMPGLLGDKPQAGGQQKPPFEGGSRQPMPGLVGEQAQVGGPRMPHFEEGGRPSMPSLLRDQPQVGGPRMPFFEGGPRSGILGKKSQIGGPGGSRFVGSPSEEPFLAEEGGQDDTEMGEEDMILEDQQEQGSEPFFDEMVEKEIMGDLKIVTEIGYGQGQFRPKNASDINKMYRAKKRLEEEFGTSNPDEIHARMEKMKCRRPPGDNMGPMEPFGVPNMNQNLPLLGGTQGLNMDGPRGPRFGGPPQEGPGFRQRGPRPDGTSPRMDNPRPDDVRQRFPGNRLGLPNRFSGPQGPRFEAPSNFSARFGGPRFGQERMQGPRLGGRGAGARGPVPLMELSFDKPPLQLKEEEVEEDYGEEEEQEWNEEWNEEQEVQDDLEGEEDMDGTGGPQDQPPFGFGGPWGQQNFERGRLMGGPMDRLSGGPNIQPQVQPYISPGQSAITGWPGRPNAGPFRPPGPNAGPLRPPGPNAGPPLLPGPNAGLPRPPGPNAGPPRLPGPNAGPPRLPEPNAGPPRMTEPSSTSPREPGADAASPRQLGPNTVSPRPLGPNAAPPRPPGSNAAPFRPSGPDLGLSRMPGPNSTPPRLAGPSVTQDKPGVPNASQSPASRPAGPLGAQNEKDKSITNNEAKDQPDGKPTFGPKEVAESKTPQQNDQSAKAKADDKKNQSEVEKKEGQKADSKQKPEEPPKLPRGTQQSVPKPTDMLQGQESGSQQPPGKSNQSQPTASGPKQVLSGPGIMPQAGPQSIRPGPDNSENQPPFSEVEEYTDEFYRDDNFNQDWNMGGQGWLQECEQEEQITSQGPWQGRFGPKQGQGMNEYNSQKNQQAQQQRDMQQRNQWRNEQNKFERGGRHQFRDRSQDRNMPYKESMGEEDWNGEQERFDNNFYGEQSWSDDFNTNRKFHPGDRGRTRGRGRGNDRGRGRGRDRGRGWGNKPGPEAQHGQDLQDQQEGWGNERRVFEGNMREWNDERNWEEEERGWEEGNFDHNQGRGPIQREGPEETLPEEREPNRVNERGPPPLTGPDHFDHFPESHDREPFRERFSLNSFRDPFWDRRDPYMDRRDPFGYPPPPPPPPPPPQLPSYDFERQRGYFDDPYRMDYDDRYRDYRERPPPVEYPPRLAAGPFKPAESIDYGHKPTTSVPPLIASKIADPPRPFVAPQTVIDYGHGQSPLDSADSKDRGYNSPMNRDPFASRPFMPPSHGEPRPPPGPPPPTAMGPKIEVVKIEDLLCLPGRESRPPQIVVIVRGLPGSGKTYVSKLIKDKECANGGSAPRMLCLDDYFMVEVDKIEKDPETGKKVKKKSLEYEYEADMEHTYRQNMLKSFKKTIDDGFFPFIVIDAVFDKVRHFEDFWSYAKSKGFQVYVSEMQADVLTCVKRNVHKRTQREIEKLKAKWEDTPRHYIRLDIRSLLQEVSITEVEMEDTVEVVEPPAAPAKPKVEEEEEEEEIGAYKKSRWELDVSGEKLDKLDGLVHGNKRKAHSPQSMDDFLQLTDDYYTRTSQPGKKRVRWADIEERKEQIRRRELGFVVGQTQRDWERITDDSYADRQLNRTKYF</sequence>
<keyword evidence="5" id="KW-0832">Ubl conjugation</keyword>
<dbReference type="GO" id="GO:0032204">
    <property type="term" value="P:regulation of telomere maintenance"/>
    <property type="evidence" value="ECO:0007669"/>
    <property type="project" value="TreeGrafter"/>
</dbReference>
<dbReference type="InterPro" id="IPR027417">
    <property type="entry name" value="P-loop_NTPase"/>
</dbReference>
<feature type="compositionally biased region" description="Polar residues" evidence="14">
    <location>
        <begin position="1486"/>
        <end position="1495"/>
    </location>
</feature>
<reference evidence="16" key="3">
    <citation type="submission" date="2023-05" db="EMBL/GenBank/DDBJ databases">
        <authorList>
            <person name="Smith C.H."/>
        </authorList>
    </citation>
    <scope>NUCLEOTIDE SEQUENCE</scope>
    <source>
        <strain evidence="16">CHS0354</strain>
        <tissue evidence="16">Mantle</tissue>
    </source>
</reference>
<feature type="compositionally biased region" description="Basic and acidic residues" evidence="14">
    <location>
        <begin position="1622"/>
        <end position="1640"/>
    </location>
</feature>
<name>A0AAE0VT43_9BIVA</name>
<evidence type="ECO:0000256" key="12">
    <source>
        <dbReference type="ARBA" id="ARBA00083294"/>
    </source>
</evidence>
<feature type="compositionally biased region" description="Basic and acidic residues" evidence="14">
    <location>
        <begin position="1219"/>
        <end position="1235"/>
    </location>
</feature>
<evidence type="ECO:0000256" key="3">
    <source>
        <dbReference type="ARBA" id="ARBA00022491"/>
    </source>
</evidence>
<dbReference type="GO" id="GO:0016607">
    <property type="term" value="C:nuclear speck"/>
    <property type="evidence" value="ECO:0007669"/>
    <property type="project" value="UniProtKB-SubCell"/>
</dbReference>
<feature type="compositionally biased region" description="Basic and acidic residues" evidence="14">
    <location>
        <begin position="1502"/>
        <end position="1528"/>
    </location>
</feature>
<comment type="function">
    <text evidence="9">Plays a role in the reduction of telomerase activity during differentiation of embryonic stem cells by binding to the core promoter of TERT and controlling its down-regulation.</text>
</comment>
<evidence type="ECO:0000259" key="15">
    <source>
        <dbReference type="Pfam" id="PF26583"/>
    </source>
</evidence>
<dbReference type="InterPro" id="IPR058903">
    <property type="entry name" value="Spectrin_YLPM1-like"/>
</dbReference>
<evidence type="ECO:0000256" key="5">
    <source>
        <dbReference type="ARBA" id="ARBA00022843"/>
    </source>
</evidence>
<dbReference type="Gene3D" id="3.40.50.300">
    <property type="entry name" value="P-loop containing nucleotide triphosphate hydrolases"/>
    <property type="match status" value="1"/>
</dbReference>
<feature type="compositionally biased region" description="Pro residues" evidence="14">
    <location>
        <begin position="1803"/>
        <end position="1813"/>
    </location>
</feature>
<gene>
    <name evidence="16" type="ORF">CHS0354_008716</name>
</gene>
<keyword evidence="4" id="KW-1017">Isopeptide bond</keyword>
<keyword evidence="2" id="KW-0488">Methylation</keyword>
<keyword evidence="8" id="KW-0539">Nucleus</keyword>
<feature type="compositionally biased region" description="Basic and acidic residues" evidence="14">
    <location>
        <begin position="870"/>
        <end position="879"/>
    </location>
</feature>
<feature type="compositionally biased region" description="Basic and acidic residues" evidence="14">
    <location>
        <begin position="1682"/>
        <end position="1710"/>
    </location>
</feature>
<feature type="region of interest" description="Disordered" evidence="14">
    <location>
        <begin position="1760"/>
        <end position="1816"/>
    </location>
</feature>
<feature type="compositionally biased region" description="Basic and acidic residues" evidence="14">
    <location>
        <begin position="1442"/>
        <end position="1464"/>
    </location>
</feature>
<dbReference type="FunFam" id="3.40.50.300:FF:000399">
    <property type="entry name" value="YLP motif containing 1"/>
    <property type="match status" value="1"/>
</dbReference>
<dbReference type="PANTHER" id="PTHR13413">
    <property type="entry name" value="YLP MOTIF CONTAINING PROTEIN NUCLEAR PROTEIN ZAP"/>
    <property type="match status" value="1"/>
</dbReference>
<feature type="compositionally biased region" description="Pro residues" evidence="14">
    <location>
        <begin position="1664"/>
        <end position="1678"/>
    </location>
</feature>
<evidence type="ECO:0000256" key="14">
    <source>
        <dbReference type="SAM" id="MobiDB-lite"/>
    </source>
</evidence>
<evidence type="ECO:0000256" key="1">
    <source>
        <dbReference type="ARBA" id="ARBA00004324"/>
    </source>
</evidence>
<dbReference type="Pfam" id="PF26583">
    <property type="entry name" value="Spectrin_YLPM1"/>
    <property type="match status" value="1"/>
</dbReference>
<feature type="compositionally biased region" description="Basic and acidic residues" evidence="14">
    <location>
        <begin position="1258"/>
        <end position="1290"/>
    </location>
</feature>
<evidence type="ECO:0000256" key="11">
    <source>
        <dbReference type="ARBA" id="ARBA00068971"/>
    </source>
</evidence>
<feature type="compositionally biased region" description="Low complexity" evidence="14">
    <location>
        <begin position="118"/>
        <end position="220"/>
    </location>
</feature>
<keyword evidence="6" id="KW-0805">Transcription regulation</keyword>
<feature type="compositionally biased region" description="Acidic residues" evidence="14">
    <location>
        <begin position="953"/>
        <end position="988"/>
    </location>
</feature>
<feature type="compositionally biased region" description="Acidic residues" evidence="14">
    <location>
        <begin position="713"/>
        <end position="731"/>
    </location>
</feature>
<feature type="compositionally biased region" description="Basic and acidic residues" evidence="14">
    <location>
        <begin position="1602"/>
        <end position="1612"/>
    </location>
</feature>
<feature type="compositionally biased region" description="Polar residues" evidence="14">
    <location>
        <begin position="1027"/>
        <end position="1044"/>
    </location>
</feature>
<dbReference type="Proteomes" id="UP001195483">
    <property type="component" value="Unassembled WGS sequence"/>
</dbReference>
<keyword evidence="7" id="KW-0804">Transcription</keyword>
<evidence type="ECO:0000256" key="13">
    <source>
        <dbReference type="SAM" id="Coils"/>
    </source>
</evidence>
<feature type="region of interest" description="Disordered" evidence="14">
    <location>
        <begin position="803"/>
        <end position="1733"/>
    </location>
</feature>
<evidence type="ECO:0000256" key="8">
    <source>
        <dbReference type="ARBA" id="ARBA00023242"/>
    </source>
</evidence>
<feature type="compositionally biased region" description="Low complexity" evidence="14">
    <location>
        <begin position="1422"/>
        <end position="1441"/>
    </location>
</feature>
<protein>
    <recommendedName>
        <fullName evidence="11">YLP motif-containing protein 1</fullName>
    </recommendedName>
    <alternativeName>
        <fullName evidence="12">Nuclear protein ZAP3</fullName>
    </alternativeName>
</protein>
<feature type="compositionally biased region" description="Basic and acidic residues" evidence="14">
    <location>
        <begin position="1648"/>
        <end position="1662"/>
    </location>
</feature>
<evidence type="ECO:0000313" key="16">
    <source>
        <dbReference type="EMBL" id="KAK3589066.1"/>
    </source>
</evidence>
<dbReference type="EMBL" id="JAEAOA010000569">
    <property type="protein sequence ID" value="KAK3589066.1"/>
    <property type="molecule type" value="Genomic_DNA"/>
</dbReference>
<feature type="compositionally biased region" description="Basic and acidic residues" evidence="14">
    <location>
        <begin position="1578"/>
        <end position="1587"/>
    </location>
</feature>
<feature type="region of interest" description="Disordered" evidence="14">
    <location>
        <begin position="302"/>
        <end position="737"/>
    </location>
</feature>
<feature type="coiled-coil region" evidence="13">
    <location>
        <begin position="242"/>
        <end position="269"/>
    </location>
</feature>
<comment type="subunit">
    <text evidence="10">Interacts with PPP1CA and NCOA5. Forms a complex with ILF2, ILF3, KHDRBS1, RBMX, NCOA5 and PPP1CA.</text>
</comment>
<evidence type="ECO:0000256" key="4">
    <source>
        <dbReference type="ARBA" id="ARBA00022499"/>
    </source>
</evidence>
<comment type="subcellular location">
    <subcellularLocation>
        <location evidence="1">Nucleus speckle</location>
    </subcellularLocation>
</comment>
<feature type="compositionally biased region" description="Pro residues" evidence="14">
    <location>
        <begin position="1086"/>
        <end position="1114"/>
    </location>
</feature>
<dbReference type="PANTHER" id="PTHR13413:SF0">
    <property type="entry name" value="YLP MOTIF-CONTAINING PROTEIN 1"/>
    <property type="match status" value="1"/>
</dbReference>
<dbReference type="SUPFAM" id="SSF52540">
    <property type="entry name" value="P-loop containing nucleoside triphosphate hydrolases"/>
    <property type="match status" value="1"/>
</dbReference>
<keyword evidence="3" id="KW-0678">Repressor</keyword>
<reference evidence="16" key="1">
    <citation type="journal article" date="2021" name="Genome Biol. Evol.">
        <title>A High-Quality Reference Genome for a Parasitic Bivalve with Doubly Uniparental Inheritance (Bivalvia: Unionida).</title>
        <authorList>
            <person name="Smith C.H."/>
        </authorList>
    </citation>
    <scope>NUCLEOTIDE SEQUENCE</scope>
    <source>
        <tissue evidence="16">Mantle</tissue>
    </source>
</reference>
<evidence type="ECO:0000256" key="6">
    <source>
        <dbReference type="ARBA" id="ARBA00023015"/>
    </source>
</evidence>